<feature type="chain" id="PRO_5047082277" description="Lipoprotein" evidence="1">
    <location>
        <begin position="28"/>
        <end position="92"/>
    </location>
</feature>
<protein>
    <recommendedName>
        <fullName evidence="4">Lipoprotein</fullName>
    </recommendedName>
</protein>
<organism evidence="2 3">
    <name type="scientific">Cupriavidus malaysiensis</name>
    <dbReference type="NCBI Taxonomy" id="367825"/>
    <lineage>
        <taxon>Bacteria</taxon>
        <taxon>Pseudomonadati</taxon>
        <taxon>Pseudomonadota</taxon>
        <taxon>Betaproteobacteria</taxon>
        <taxon>Burkholderiales</taxon>
        <taxon>Burkholderiaceae</taxon>
        <taxon>Cupriavidus</taxon>
    </lineage>
</organism>
<proteinExistence type="predicted"/>
<name>A0ABN4TMX3_9BURK</name>
<gene>
    <name evidence="2" type="ORF">BKK80_09140</name>
</gene>
<feature type="signal peptide" evidence="1">
    <location>
        <begin position="1"/>
        <end position="27"/>
    </location>
</feature>
<keyword evidence="3" id="KW-1185">Reference proteome</keyword>
<dbReference type="PROSITE" id="PS51257">
    <property type="entry name" value="PROKAR_LIPOPROTEIN"/>
    <property type="match status" value="1"/>
</dbReference>
<reference evidence="2 3" key="1">
    <citation type="submission" date="2016-10" db="EMBL/GenBank/DDBJ databases">
        <title>Complete genome sequences of three Cupriavidus strains isolated from various Malaysian environments.</title>
        <authorList>
            <person name="Abdullah A.A.-A."/>
            <person name="Shafie N.A.H."/>
            <person name="Lau N.S."/>
        </authorList>
    </citation>
    <scope>NUCLEOTIDE SEQUENCE [LARGE SCALE GENOMIC DNA]</scope>
    <source>
        <strain evidence="2 3">USMAA1020</strain>
    </source>
</reference>
<accession>A0ABN4TMX3</accession>
<keyword evidence="1" id="KW-0732">Signal</keyword>
<evidence type="ECO:0000313" key="2">
    <source>
        <dbReference type="EMBL" id="AOZ05976.1"/>
    </source>
</evidence>
<evidence type="ECO:0000313" key="3">
    <source>
        <dbReference type="Proteomes" id="UP000177515"/>
    </source>
</evidence>
<evidence type="ECO:0008006" key="4">
    <source>
        <dbReference type="Google" id="ProtNLM"/>
    </source>
</evidence>
<dbReference type="Proteomes" id="UP000177515">
    <property type="component" value="Chromosome 1"/>
</dbReference>
<sequence length="92" mass="9863">MRGRWNIPGIFCGVLCGLAGCASVPQAITQTRPVEVPVAVPCRVAKLERPAWALDLVDPTADVYTKGRAALVELEQRKAFEEKQAAAIAACQ</sequence>
<dbReference type="EMBL" id="CP017754">
    <property type="protein sequence ID" value="AOZ05976.1"/>
    <property type="molecule type" value="Genomic_DNA"/>
</dbReference>
<evidence type="ECO:0000256" key="1">
    <source>
        <dbReference type="SAM" id="SignalP"/>
    </source>
</evidence>